<dbReference type="PANTHER" id="PTHR39550:SF1">
    <property type="entry name" value="SLL0658 PROTEIN"/>
    <property type="match status" value="1"/>
</dbReference>
<sequence>MIKIDASSLIISLKMDFIDVLNKLYKELITTEAIYKEVIINGKNKGKQEAIIGEKLIKDKKITIHKVEEELMDLKLGLGETEVIHNSINVKCPCMMEDKKAKRIAESFNLDVRKIPISMLEAYQNKIINNLEFEDYLIKWVKSANPSYEEVYFVKKIKELL</sequence>
<reference evidence="1" key="1">
    <citation type="journal article" date="2015" name="Nature">
        <title>Complex archaea that bridge the gap between prokaryotes and eukaryotes.</title>
        <authorList>
            <person name="Spang A."/>
            <person name="Saw J.H."/>
            <person name="Jorgensen S.L."/>
            <person name="Zaremba-Niedzwiedzka K."/>
            <person name="Martijn J."/>
            <person name="Lind A.E."/>
            <person name="van Eijk R."/>
            <person name="Schleper C."/>
            <person name="Guy L."/>
            <person name="Ettema T.J."/>
        </authorList>
    </citation>
    <scope>NUCLEOTIDE SEQUENCE</scope>
</reference>
<evidence type="ECO:0000313" key="1">
    <source>
        <dbReference type="EMBL" id="KKN64404.1"/>
    </source>
</evidence>
<proteinExistence type="predicted"/>
<organism evidence="1">
    <name type="scientific">marine sediment metagenome</name>
    <dbReference type="NCBI Taxonomy" id="412755"/>
    <lineage>
        <taxon>unclassified sequences</taxon>
        <taxon>metagenomes</taxon>
        <taxon>ecological metagenomes</taxon>
    </lineage>
</organism>
<accession>A0A0F9SBJ4</accession>
<protein>
    <recommendedName>
        <fullName evidence="2">PIN domain-containing protein</fullName>
    </recommendedName>
</protein>
<comment type="caution">
    <text evidence="1">The sequence shown here is derived from an EMBL/GenBank/DDBJ whole genome shotgun (WGS) entry which is preliminary data.</text>
</comment>
<dbReference type="InterPro" id="IPR021799">
    <property type="entry name" value="PIN-like_prokaryotic"/>
</dbReference>
<dbReference type="EMBL" id="LAZR01000556">
    <property type="protein sequence ID" value="KKN64404.1"/>
    <property type="molecule type" value="Genomic_DNA"/>
</dbReference>
<gene>
    <name evidence="1" type="ORF">LCGC14_0492040</name>
</gene>
<dbReference type="AlphaFoldDB" id="A0A0F9SBJ4"/>
<evidence type="ECO:0008006" key="2">
    <source>
        <dbReference type="Google" id="ProtNLM"/>
    </source>
</evidence>
<dbReference type="PANTHER" id="PTHR39550">
    <property type="entry name" value="SLL0658 PROTEIN"/>
    <property type="match status" value="1"/>
</dbReference>
<name>A0A0F9SBJ4_9ZZZZ</name>
<dbReference type="Pfam" id="PF11848">
    <property type="entry name" value="DUF3368"/>
    <property type="match status" value="1"/>
</dbReference>